<feature type="non-terminal residue" evidence="2">
    <location>
        <position position="1"/>
    </location>
</feature>
<dbReference type="AlphaFoldDB" id="A0A072NTI8"/>
<dbReference type="Pfam" id="PF17648">
    <property type="entry name" value="Luciferase"/>
    <property type="match status" value="1"/>
</dbReference>
<evidence type="ECO:0000313" key="3">
    <source>
        <dbReference type="Proteomes" id="UP000027920"/>
    </source>
</evidence>
<protein>
    <recommendedName>
        <fullName evidence="1">Luciferase domain-containing protein</fullName>
    </recommendedName>
</protein>
<dbReference type="VEuPathDB" id="FungiDB:A1O9_12979"/>
<comment type="caution">
    <text evidence="2">The sequence shown here is derived from an EMBL/GenBank/DDBJ whole genome shotgun (WGS) entry which is preliminary data.</text>
</comment>
<dbReference type="PANTHER" id="PTHR38695">
    <property type="entry name" value="AMINO ACID PERMEASE_ SLC12A DOMAIN-CONTAINING PROTEIN"/>
    <property type="match status" value="1"/>
</dbReference>
<gene>
    <name evidence="2" type="ORF">A1O9_12979</name>
</gene>
<name>A0A072NTI8_9EURO</name>
<dbReference type="InterPro" id="IPR048273">
    <property type="entry name" value="Luciferase"/>
</dbReference>
<evidence type="ECO:0000313" key="2">
    <source>
        <dbReference type="EMBL" id="KEF50961.1"/>
    </source>
</evidence>
<accession>A0A072NTI8</accession>
<dbReference type="PANTHER" id="PTHR38695:SF1">
    <property type="entry name" value="AMINO ACID PERMEASE_ SLC12A DOMAIN-CONTAINING PROTEIN"/>
    <property type="match status" value="1"/>
</dbReference>
<dbReference type="OrthoDB" id="5358398at2759"/>
<keyword evidence="3" id="KW-1185">Reference proteome</keyword>
<organism evidence="2 3">
    <name type="scientific">Exophiala aquamarina CBS 119918</name>
    <dbReference type="NCBI Taxonomy" id="1182545"/>
    <lineage>
        <taxon>Eukaryota</taxon>
        <taxon>Fungi</taxon>
        <taxon>Dikarya</taxon>
        <taxon>Ascomycota</taxon>
        <taxon>Pezizomycotina</taxon>
        <taxon>Eurotiomycetes</taxon>
        <taxon>Chaetothyriomycetidae</taxon>
        <taxon>Chaetothyriales</taxon>
        <taxon>Herpotrichiellaceae</taxon>
        <taxon>Exophiala</taxon>
    </lineage>
</organism>
<sequence length="77" mass="8703">ERARNQVSLGLEITHAHLSDNCLHYWLSEADAKSVVARGWGQRFPLHGVDKGWVMLYALRTTDEVEDIRCIVRAGIA</sequence>
<dbReference type="EMBL" id="AMGV01000039">
    <property type="protein sequence ID" value="KEF50961.1"/>
    <property type="molecule type" value="Genomic_DNA"/>
</dbReference>
<feature type="domain" description="Luciferase" evidence="1">
    <location>
        <begin position="10"/>
        <end position="74"/>
    </location>
</feature>
<reference evidence="2 3" key="1">
    <citation type="submission" date="2013-03" db="EMBL/GenBank/DDBJ databases">
        <title>The Genome Sequence of Exophiala aquamarina CBS 119918.</title>
        <authorList>
            <consortium name="The Broad Institute Genomics Platform"/>
            <person name="Cuomo C."/>
            <person name="de Hoog S."/>
            <person name="Gorbushina A."/>
            <person name="Walker B."/>
            <person name="Young S.K."/>
            <person name="Zeng Q."/>
            <person name="Gargeya S."/>
            <person name="Fitzgerald M."/>
            <person name="Haas B."/>
            <person name="Abouelleil A."/>
            <person name="Allen A.W."/>
            <person name="Alvarado L."/>
            <person name="Arachchi H.M."/>
            <person name="Berlin A.M."/>
            <person name="Chapman S.B."/>
            <person name="Gainer-Dewar J."/>
            <person name="Goldberg J."/>
            <person name="Griggs A."/>
            <person name="Gujja S."/>
            <person name="Hansen M."/>
            <person name="Howarth C."/>
            <person name="Imamovic A."/>
            <person name="Ireland A."/>
            <person name="Larimer J."/>
            <person name="McCowan C."/>
            <person name="Murphy C."/>
            <person name="Pearson M."/>
            <person name="Poon T.W."/>
            <person name="Priest M."/>
            <person name="Roberts A."/>
            <person name="Saif S."/>
            <person name="Shea T."/>
            <person name="Sisk P."/>
            <person name="Sykes S."/>
            <person name="Wortman J."/>
            <person name="Nusbaum C."/>
            <person name="Birren B."/>
        </authorList>
    </citation>
    <scope>NUCLEOTIDE SEQUENCE [LARGE SCALE GENOMIC DNA]</scope>
    <source>
        <strain evidence="2 3">CBS 119918</strain>
    </source>
</reference>
<dbReference type="RefSeq" id="XP_013253551.1">
    <property type="nucleotide sequence ID" value="XM_013398097.1"/>
</dbReference>
<proteinExistence type="predicted"/>
<dbReference type="Proteomes" id="UP000027920">
    <property type="component" value="Unassembled WGS sequence"/>
</dbReference>
<dbReference type="HOGENOM" id="CLU_063954_4_1_1"/>
<dbReference type="STRING" id="1182545.A0A072NTI8"/>
<dbReference type="InterPro" id="IPR040841">
    <property type="entry name" value="Luciferase_dom"/>
</dbReference>
<evidence type="ECO:0000259" key="1">
    <source>
        <dbReference type="Pfam" id="PF17648"/>
    </source>
</evidence>
<dbReference type="GeneID" id="25287873"/>